<dbReference type="SUPFAM" id="SSF103473">
    <property type="entry name" value="MFS general substrate transporter"/>
    <property type="match status" value="1"/>
</dbReference>
<protein>
    <recommendedName>
        <fullName evidence="7">Solute carrier family 40 member</fullName>
    </recommendedName>
</protein>
<dbReference type="Pfam" id="PF06963">
    <property type="entry name" value="FPN1"/>
    <property type="match status" value="1"/>
</dbReference>
<feature type="transmembrane region" description="Helical" evidence="7">
    <location>
        <begin position="459"/>
        <end position="480"/>
    </location>
</feature>
<keyword evidence="7" id="KW-0406">Ion transport</keyword>
<evidence type="ECO:0000256" key="5">
    <source>
        <dbReference type="ARBA" id="ARBA00022989"/>
    </source>
</evidence>
<feature type="transmembrane region" description="Helical" evidence="7">
    <location>
        <begin position="241"/>
        <end position="262"/>
    </location>
</feature>
<sequence>MAGGGVIVAHLLPFSSKPHHHCHFLYSPRCNSSSLSLSPPSSGIRHRISSRQWLNVPYPLLPPVRVDSFYASCSTTDTDLLLDDIFTNEDVEEDLSSSASNYCGQVVQLHPDILEAESVSVLSENSYQLHPDILDAESVNILSENSYVDNVLTALPVLSEEEQNALAATPAHPAGLYALYASCLVGNFVEQLWNFAWPAAIAMIHPSLLPVAVMSFFTKLAVILGGPLVGKLMDHYPRVHAFNFLSFIQAISQLMSVAMIIHAHQVRSAAVSSVLLRPWFIILVFASAIERLCGLALGVAMERDWLVLLAGTNRPIALAQANAAINRIDLLCEIAGASLFGILLSKYDPVTCLKFAAGFMIWGLPLAVALTWLTNRVSTGVLDRAKCQQTCSESPARLTQEDNKNIVDLGIDAIKHGWSEYLQQPVLPASVAYVFLYFNIVLTPGGLMTAFLTQRGLNSSIIGAFSGLCAFVGVAATFVSAKLIRKLGILKAGAAGLIFQASLLALAVAVYWSGSLSKQTPILFFLCLIVLSRLGHMSYDVIGQQILQTGIPSSKANLIGTTEVSVASLAECVMLGIAIIANDVSHFGYLAVLSLLSVIAAAYIFCLWLMNPTEEQRRLFSFER</sequence>
<proteinExistence type="inferred from homology"/>
<dbReference type="GO" id="GO:0016020">
    <property type="term" value="C:membrane"/>
    <property type="evidence" value="ECO:0007669"/>
    <property type="project" value="UniProtKB-SubCell"/>
</dbReference>
<dbReference type="PANTHER" id="PTHR11660">
    <property type="entry name" value="SOLUTE CARRIER FAMILY 40 MEMBER"/>
    <property type="match status" value="1"/>
</dbReference>
<evidence type="ECO:0000256" key="3">
    <source>
        <dbReference type="ARBA" id="ARBA00022448"/>
    </source>
</evidence>
<dbReference type="AlphaFoldDB" id="A0A9R0K4R6"/>
<keyword evidence="4 7" id="KW-0812">Transmembrane</keyword>
<evidence type="ECO:0000313" key="9">
    <source>
        <dbReference type="RefSeq" id="XP_021857505.1"/>
    </source>
</evidence>
<comment type="function">
    <text evidence="7">May be involved in iron transport and iron homeostasis.</text>
</comment>
<feature type="transmembrane region" description="Helical" evidence="7">
    <location>
        <begin position="492"/>
        <end position="513"/>
    </location>
</feature>
<feature type="transmembrane region" description="Helical" evidence="7">
    <location>
        <begin position="274"/>
        <end position="299"/>
    </location>
</feature>
<feature type="transmembrane region" description="Helical" evidence="7">
    <location>
        <begin position="519"/>
        <end position="535"/>
    </location>
</feature>
<comment type="subcellular location">
    <subcellularLocation>
        <location evidence="1 7">Membrane</location>
        <topology evidence="1 7">Multi-pass membrane protein</topology>
    </subcellularLocation>
</comment>
<dbReference type="RefSeq" id="XP_021857505.1">
    <property type="nucleotide sequence ID" value="XM_022001813.2"/>
</dbReference>
<gene>
    <name evidence="9" type="primary">LOC110796727</name>
</gene>
<organism evidence="8 9">
    <name type="scientific">Spinacia oleracea</name>
    <name type="common">Spinach</name>
    <dbReference type="NCBI Taxonomy" id="3562"/>
    <lineage>
        <taxon>Eukaryota</taxon>
        <taxon>Viridiplantae</taxon>
        <taxon>Streptophyta</taxon>
        <taxon>Embryophyta</taxon>
        <taxon>Tracheophyta</taxon>
        <taxon>Spermatophyta</taxon>
        <taxon>Magnoliopsida</taxon>
        <taxon>eudicotyledons</taxon>
        <taxon>Gunneridae</taxon>
        <taxon>Pentapetalae</taxon>
        <taxon>Caryophyllales</taxon>
        <taxon>Chenopodiaceae</taxon>
        <taxon>Chenopodioideae</taxon>
        <taxon>Anserineae</taxon>
        <taxon>Spinacia</taxon>
    </lineage>
</organism>
<dbReference type="GO" id="GO:0006826">
    <property type="term" value="P:iron ion transport"/>
    <property type="evidence" value="ECO:0000318"/>
    <property type="project" value="GO_Central"/>
</dbReference>
<dbReference type="InterPro" id="IPR009716">
    <property type="entry name" value="Ferroportin-1"/>
</dbReference>
<evidence type="ECO:0000256" key="2">
    <source>
        <dbReference type="ARBA" id="ARBA00006279"/>
    </source>
</evidence>
<accession>A0A9R0K4R6</accession>
<keyword evidence="3 7" id="KW-0813">Transport</keyword>
<dbReference type="CDD" id="cd17480">
    <property type="entry name" value="MFS_SLC40A1_like"/>
    <property type="match status" value="1"/>
</dbReference>
<dbReference type="OrthoDB" id="648861at2759"/>
<dbReference type="GeneID" id="110796727"/>
<evidence type="ECO:0000256" key="1">
    <source>
        <dbReference type="ARBA" id="ARBA00004141"/>
    </source>
</evidence>
<comment type="similarity">
    <text evidence="2 7">Belongs to the ferroportin (FP) (TC 2.A.100) family. SLC40A subfamily.</text>
</comment>
<keyword evidence="5 7" id="KW-1133">Transmembrane helix</keyword>
<dbReference type="PANTHER" id="PTHR11660:SF53">
    <property type="entry name" value="SOLUTE CARRIER FAMILY 40 MEMBER 3, CHLOROPLASTIC"/>
    <property type="match status" value="1"/>
</dbReference>
<dbReference type="GO" id="GO:0005381">
    <property type="term" value="F:iron ion transmembrane transporter activity"/>
    <property type="evidence" value="ECO:0007669"/>
    <property type="project" value="UniProtKB-UniRule"/>
</dbReference>
<feature type="transmembrane region" description="Helical" evidence="7">
    <location>
        <begin position="208"/>
        <end position="229"/>
    </location>
</feature>
<keyword evidence="8" id="KW-1185">Reference proteome</keyword>
<dbReference type="KEGG" id="soe:110796727"/>
<reference evidence="8" key="1">
    <citation type="journal article" date="2021" name="Nat. Commun.">
        <title>Genomic analyses provide insights into spinach domestication and the genetic basis of agronomic traits.</title>
        <authorList>
            <person name="Cai X."/>
            <person name="Sun X."/>
            <person name="Xu C."/>
            <person name="Sun H."/>
            <person name="Wang X."/>
            <person name="Ge C."/>
            <person name="Zhang Z."/>
            <person name="Wang Q."/>
            <person name="Fei Z."/>
            <person name="Jiao C."/>
            <person name="Wang Q."/>
        </authorList>
    </citation>
    <scope>NUCLEOTIDE SEQUENCE [LARGE SCALE GENOMIC DNA]</scope>
    <source>
        <strain evidence="8">cv. Varoflay</strain>
    </source>
</reference>
<dbReference type="InterPro" id="IPR036259">
    <property type="entry name" value="MFS_trans_sf"/>
</dbReference>
<feature type="transmembrane region" description="Helical" evidence="7">
    <location>
        <begin position="556"/>
        <end position="581"/>
    </location>
</feature>
<feature type="transmembrane region" description="Helical" evidence="7">
    <location>
        <begin position="587"/>
        <end position="610"/>
    </location>
</feature>
<evidence type="ECO:0000256" key="7">
    <source>
        <dbReference type="RuleBase" id="RU365065"/>
    </source>
</evidence>
<reference evidence="9" key="2">
    <citation type="submission" date="2025-08" db="UniProtKB">
        <authorList>
            <consortium name="RefSeq"/>
        </authorList>
    </citation>
    <scope>IDENTIFICATION</scope>
    <source>
        <tissue evidence="9">Leaf</tissue>
    </source>
</reference>
<evidence type="ECO:0000256" key="6">
    <source>
        <dbReference type="ARBA" id="ARBA00023136"/>
    </source>
</evidence>
<feature type="transmembrane region" description="Helical" evidence="7">
    <location>
        <begin position="355"/>
        <end position="374"/>
    </location>
</feature>
<feature type="transmembrane region" description="Helical" evidence="7">
    <location>
        <begin position="431"/>
        <end position="453"/>
    </location>
</feature>
<keyword evidence="6 7" id="KW-0472">Membrane</keyword>
<dbReference type="Gene3D" id="1.20.1250.20">
    <property type="entry name" value="MFS general substrate transporter like domains"/>
    <property type="match status" value="1"/>
</dbReference>
<evidence type="ECO:0000256" key="4">
    <source>
        <dbReference type="ARBA" id="ARBA00022692"/>
    </source>
</evidence>
<evidence type="ECO:0000313" key="8">
    <source>
        <dbReference type="Proteomes" id="UP000813463"/>
    </source>
</evidence>
<dbReference type="Proteomes" id="UP000813463">
    <property type="component" value="Chromosome 4"/>
</dbReference>
<name>A0A9R0K4R6_SPIOL</name>